<evidence type="ECO:0000313" key="3">
    <source>
        <dbReference type="EMBL" id="AKK07501.1"/>
    </source>
</evidence>
<feature type="region of interest" description="Disordered" evidence="1">
    <location>
        <begin position="82"/>
        <end position="108"/>
    </location>
</feature>
<feature type="compositionally biased region" description="Basic residues" evidence="1">
    <location>
        <begin position="90"/>
        <end position="100"/>
    </location>
</feature>
<feature type="compositionally biased region" description="Polar residues" evidence="1">
    <location>
        <begin position="163"/>
        <end position="175"/>
    </location>
</feature>
<proteinExistence type="predicted"/>
<dbReference type="EMBL" id="CP011545">
    <property type="protein sequence ID" value="AKK07501.1"/>
    <property type="molecule type" value="Genomic_DNA"/>
</dbReference>
<organism evidence="3 4">
    <name type="scientific">Corynebacterium testudinoris</name>
    <dbReference type="NCBI Taxonomy" id="136857"/>
    <lineage>
        <taxon>Bacteria</taxon>
        <taxon>Bacillati</taxon>
        <taxon>Actinomycetota</taxon>
        <taxon>Actinomycetes</taxon>
        <taxon>Mycobacteriales</taxon>
        <taxon>Corynebacteriaceae</taxon>
        <taxon>Corynebacterium</taxon>
    </lineage>
</organism>
<sequence>MNPATLKMALSAASSVRDRIKDYREEKAREAYDLLSDAAASIDVEELKKRSTSFVDESRREAGNVTQAARIRLEKALEDLDSRRDEAEKKTRKGIAKAKKNLPAQKKAAAKRRKGWTIAGLVALTASVAAGAYYWFLQRQSQPGDTPPRVEDFSAPSAEETQESTLVYSTVTPTEETPAERDEDLLGPLEEQLEKHRAAAMNEAGEAGEAGEKEEEEEK</sequence>
<keyword evidence="2" id="KW-0812">Transmembrane</keyword>
<keyword evidence="2" id="KW-1133">Transmembrane helix</keyword>
<evidence type="ECO:0000256" key="2">
    <source>
        <dbReference type="SAM" id="Phobius"/>
    </source>
</evidence>
<feature type="transmembrane region" description="Helical" evidence="2">
    <location>
        <begin position="116"/>
        <end position="136"/>
    </location>
</feature>
<keyword evidence="4" id="KW-1185">Reference proteome</keyword>
<dbReference type="OrthoDB" id="4427650at2"/>
<evidence type="ECO:0000313" key="4">
    <source>
        <dbReference type="Proteomes" id="UP000035540"/>
    </source>
</evidence>
<keyword evidence="2" id="KW-0472">Membrane</keyword>
<dbReference type="KEGG" id="cted:CTEST_00150"/>
<name>A0A0G3H259_9CORY</name>
<gene>
    <name evidence="3" type="ORF">CTEST_00150</name>
</gene>
<feature type="region of interest" description="Disordered" evidence="1">
    <location>
        <begin position="141"/>
        <end position="219"/>
    </location>
</feature>
<evidence type="ECO:0000256" key="1">
    <source>
        <dbReference type="SAM" id="MobiDB-lite"/>
    </source>
</evidence>
<dbReference type="AlphaFoldDB" id="A0A0G3H259"/>
<dbReference type="STRING" id="136857.CTEST_00150"/>
<accession>A0A0G3H259</accession>
<reference evidence="4" key="2">
    <citation type="submission" date="2015-05" db="EMBL/GenBank/DDBJ databases">
        <title>Complete genome sequence of Corynebacterium testudinoris DSM 44614, recovered from necrotic lesions in the mouth of a tortoise.</title>
        <authorList>
            <person name="Ruckert C."/>
            <person name="Albersmeier A."/>
            <person name="Winkler A."/>
            <person name="Tauch A."/>
        </authorList>
    </citation>
    <scope>NUCLEOTIDE SEQUENCE [LARGE SCALE GENOMIC DNA]</scope>
    <source>
        <strain evidence="4">DSM 44614</strain>
    </source>
</reference>
<reference evidence="3 4" key="1">
    <citation type="journal article" date="2015" name="Genome Announc.">
        <title>Complete Genome Sequence of the Type Strain Corynebacterium testudinoris DSM 44614, Recovered from Necrotic Lesions in the Mouth of a Tortoise.</title>
        <authorList>
            <person name="Ruckert C."/>
            <person name="Kriete M."/>
            <person name="Jaenicke S."/>
            <person name="Winkler A."/>
            <person name="Tauch A."/>
        </authorList>
    </citation>
    <scope>NUCLEOTIDE SEQUENCE [LARGE SCALE GENOMIC DNA]</scope>
    <source>
        <strain evidence="3 4">DSM 44614</strain>
    </source>
</reference>
<dbReference type="Proteomes" id="UP000035540">
    <property type="component" value="Chromosome"/>
</dbReference>
<dbReference type="PATRIC" id="fig|136857.5.peg.28"/>
<protein>
    <submittedName>
        <fullName evidence="3">Uncharacterized protein</fullName>
    </submittedName>
</protein>
<dbReference type="RefSeq" id="WP_052844250.1">
    <property type="nucleotide sequence ID" value="NZ_CP011545.1"/>
</dbReference>